<keyword evidence="2" id="KW-0812">Transmembrane</keyword>
<evidence type="ECO:0000256" key="1">
    <source>
        <dbReference type="SAM" id="MobiDB-lite"/>
    </source>
</evidence>
<name>A0A543NFY4_9ACTN</name>
<evidence type="ECO:0000313" key="3">
    <source>
        <dbReference type="EMBL" id="TQN30768.1"/>
    </source>
</evidence>
<evidence type="ECO:0000256" key="2">
    <source>
        <dbReference type="SAM" id="Phobius"/>
    </source>
</evidence>
<keyword evidence="2" id="KW-0472">Membrane</keyword>
<feature type="transmembrane region" description="Helical" evidence="2">
    <location>
        <begin position="63"/>
        <end position="84"/>
    </location>
</feature>
<evidence type="ECO:0000313" key="4">
    <source>
        <dbReference type="Proteomes" id="UP000317422"/>
    </source>
</evidence>
<feature type="compositionally biased region" description="Gly residues" evidence="1">
    <location>
        <begin position="102"/>
        <end position="116"/>
    </location>
</feature>
<feature type="region of interest" description="Disordered" evidence="1">
    <location>
        <begin position="92"/>
        <end position="116"/>
    </location>
</feature>
<organism evidence="3 4">
    <name type="scientific">Haloactinospora alba</name>
    <dbReference type="NCBI Taxonomy" id="405555"/>
    <lineage>
        <taxon>Bacteria</taxon>
        <taxon>Bacillati</taxon>
        <taxon>Actinomycetota</taxon>
        <taxon>Actinomycetes</taxon>
        <taxon>Streptosporangiales</taxon>
        <taxon>Nocardiopsidaceae</taxon>
        <taxon>Haloactinospora</taxon>
    </lineage>
</organism>
<comment type="caution">
    <text evidence="3">The sequence shown here is derived from an EMBL/GenBank/DDBJ whole genome shotgun (WGS) entry which is preliminary data.</text>
</comment>
<dbReference type="Proteomes" id="UP000317422">
    <property type="component" value="Unassembled WGS sequence"/>
</dbReference>
<feature type="region of interest" description="Disordered" evidence="1">
    <location>
        <begin position="1"/>
        <end position="20"/>
    </location>
</feature>
<keyword evidence="2" id="KW-1133">Transmembrane helix</keyword>
<protein>
    <submittedName>
        <fullName evidence="3">Uncharacterized protein</fullName>
    </submittedName>
</protein>
<keyword evidence="4" id="KW-1185">Reference proteome</keyword>
<feature type="compositionally biased region" description="Polar residues" evidence="1">
    <location>
        <begin position="1"/>
        <end position="15"/>
    </location>
</feature>
<sequence length="116" mass="12680">MPPSTDSTTPASQTPEAPAMPEAFQFTPNAEQYVLQADALRRRQLRAALLYGSSRYWRRRQRVWPSVIAGLILTGVICGAITVAEAFQKQQEINEQRENPQQGGGPQLPGRGGMGG</sequence>
<dbReference type="AlphaFoldDB" id="A0A543NFY4"/>
<accession>A0A543NFY4</accession>
<dbReference type="EMBL" id="VFQC01000001">
    <property type="protein sequence ID" value="TQN30768.1"/>
    <property type="molecule type" value="Genomic_DNA"/>
</dbReference>
<gene>
    <name evidence="3" type="ORF">FHX37_0652</name>
</gene>
<proteinExistence type="predicted"/>
<reference evidence="3 4" key="1">
    <citation type="submission" date="2019-06" db="EMBL/GenBank/DDBJ databases">
        <title>Sequencing the genomes of 1000 actinobacteria strains.</title>
        <authorList>
            <person name="Klenk H.-P."/>
        </authorList>
    </citation>
    <scope>NUCLEOTIDE SEQUENCE [LARGE SCALE GENOMIC DNA]</scope>
    <source>
        <strain evidence="3 4">DSM 45015</strain>
    </source>
</reference>